<dbReference type="Proteomes" id="UP001630127">
    <property type="component" value="Unassembled WGS sequence"/>
</dbReference>
<dbReference type="AlphaFoldDB" id="A0ABD3AXT8"/>
<protein>
    <submittedName>
        <fullName evidence="1">Uncharacterized protein</fullName>
    </submittedName>
</protein>
<keyword evidence="2" id="KW-1185">Reference proteome</keyword>
<organism evidence="1 2">
    <name type="scientific">Cinchona calisaya</name>
    <dbReference type="NCBI Taxonomy" id="153742"/>
    <lineage>
        <taxon>Eukaryota</taxon>
        <taxon>Viridiplantae</taxon>
        <taxon>Streptophyta</taxon>
        <taxon>Embryophyta</taxon>
        <taxon>Tracheophyta</taxon>
        <taxon>Spermatophyta</taxon>
        <taxon>Magnoliopsida</taxon>
        <taxon>eudicotyledons</taxon>
        <taxon>Gunneridae</taxon>
        <taxon>Pentapetalae</taxon>
        <taxon>asterids</taxon>
        <taxon>lamiids</taxon>
        <taxon>Gentianales</taxon>
        <taxon>Rubiaceae</taxon>
        <taxon>Cinchonoideae</taxon>
        <taxon>Cinchoneae</taxon>
        <taxon>Cinchona</taxon>
    </lineage>
</organism>
<name>A0ABD3AXT8_9GENT</name>
<accession>A0ABD3AXT8</accession>
<sequence length="496" mass="56402">MFMIWCTRLIKAPRRHMNVCNNVSKCCRLQWSNTSSLLTSSNCWARPSSSLPWWSSSRLLSNLKRSLLADENVVSADQFLFHSSTTTSLNSKSDFVRLIERSSESNNDDMAEEGGGFGNCQLQTALVSYRPTSNSNSFPPFGSLFPLQKPFLQVDLVSTIHMAEKEYFETLQNELELYDCVLYEMVVSRENLESTRNSPSLKIVKDLGSCGFDTKESIQRRIATVLKLDFQLDCIDYQSENWFHADLDLETYDLLQQQKGEIPSDKMHRWTKAIVQVTSMPEDLDPLISQASYCAAMKVFLAKLLKSELTGVTTTVEERSVINGERNKAAIEALRRAIDEGHKKIAIVYGVGHMPDLGQGIREEFDLVPYQVQWITAWSIKNYKLKTAQEMDLWLSELFSGTLINELSDVAFNHLSQSHGSEKLWQLLLKHIEEQRRRKAIEPCCKTLAKMNALENELSKLVGLNELRLQLHKWTKGKTITAGVLGKVLHTVGTPY</sequence>
<gene>
    <name evidence="1" type="ORF">ACH5RR_004213</name>
</gene>
<dbReference type="PANTHER" id="PTHR35757">
    <property type="entry name" value="THERMOSOME SUBUNIT GAMMA"/>
    <property type="match status" value="1"/>
</dbReference>
<evidence type="ECO:0000313" key="2">
    <source>
        <dbReference type="Proteomes" id="UP001630127"/>
    </source>
</evidence>
<evidence type="ECO:0000313" key="1">
    <source>
        <dbReference type="EMBL" id="KAL3535752.1"/>
    </source>
</evidence>
<reference evidence="1 2" key="1">
    <citation type="submission" date="2024-11" db="EMBL/GenBank/DDBJ databases">
        <title>A near-complete genome assembly of Cinchona calisaya.</title>
        <authorList>
            <person name="Lian D.C."/>
            <person name="Zhao X.W."/>
            <person name="Wei L."/>
        </authorList>
    </citation>
    <scope>NUCLEOTIDE SEQUENCE [LARGE SCALE GENOMIC DNA]</scope>
    <source>
        <tissue evidence="1">Nenye</tissue>
    </source>
</reference>
<dbReference type="PANTHER" id="PTHR35757:SF1">
    <property type="entry name" value="THERMOSOME SUBUNIT GAMMA"/>
    <property type="match status" value="1"/>
</dbReference>
<comment type="caution">
    <text evidence="1">The sequence shown here is derived from an EMBL/GenBank/DDBJ whole genome shotgun (WGS) entry which is preliminary data.</text>
</comment>
<proteinExistence type="predicted"/>
<dbReference type="EMBL" id="JBJUIK010000002">
    <property type="protein sequence ID" value="KAL3535752.1"/>
    <property type="molecule type" value="Genomic_DNA"/>
</dbReference>